<sequence length="601" mass="65737">MEQRRNTRAGGTGDPRENPPSSGNVRHDSHMRKSGRNPTGYRTRFAQCLAHRGGEACAKCICAALIDPPVLNIQHAKAEPLGRDYHNFTNRAPVASEGGRSGATAGHANTTPRGFFCSLSESRDDGKRKRRAAALQSAFACGGSPVMLDLQCHDEVFLTDTTSSAFKAENRGGDKDDTTMCIKCAVLTTCKALNWVAVFSLCCTYTSRGKSGPRFNAWTLEYCCTAIAIVPVEFWEHTAYSLRPFCNDKDADHGCGARNTLRVLATVRRMRTQITPLNVDGTMYHVVPGWGTEPVLAVPGTDYSTTPRPVPVLYPLPPPPHTLPVPTTDTDGPRSSNLPEVISVPGQGCDLHVALAMRGGVVKFRTPIRLDLGSNTGQAFFNSVLHDFSKSFQVNARKGPDHRPDPILPPFQRLSGEAAECEAEVNEISPRKPTDDVHRESKSSRCGERARRAENSPVAPWSQTPRPSTRRPTGLKKSRDFVAIARLIVIGYSRHCRPILADAVDPCLVSDEAVPALHFAAGFPSIERYGYCYKSHRYTQYNENTVRQFQSPADRSDVALGARVSVALIACLLLSPERYGKVQGGGALKRLIVHYNVMKAN</sequence>
<reference evidence="2 3" key="1">
    <citation type="submission" date="2023-02" db="EMBL/GenBank/DDBJ databases">
        <title>LHISI_Scaffold_Assembly.</title>
        <authorList>
            <person name="Stuart O.P."/>
            <person name="Cleave R."/>
            <person name="Magrath M.J.L."/>
            <person name="Mikheyev A.S."/>
        </authorList>
    </citation>
    <scope>NUCLEOTIDE SEQUENCE [LARGE SCALE GENOMIC DNA]</scope>
    <source>
        <strain evidence="2">Daus_M_001</strain>
        <tissue evidence="2">Leg muscle</tissue>
    </source>
</reference>
<proteinExistence type="predicted"/>
<gene>
    <name evidence="2" type="ORF">PR048_008253</name>
</gene>
<feature type="compositionally biased region" description="Basic and acidic residues" evidence="1">
    <location>
        <begin position="429"/>
        <end position="454"/>
    </location>
</feature>
<comment type="caution">
    <text evidence="2">The sequence shown here is derived from an EMBL/GenBank/DDBJ whole genome shotgun (WGS) entry which is preliminary data.</text>
</comment>
<evidence type="ECO:0000256" key="1">
    <source>
        <dbReference type="SAM" id="MobiDB-lite"/>
    </source>
</evidence>
<feature type="region of interest" description="Disordered" evidence="1">
    <location>
        <begin position="425"/>
        <end position="475"/>
    </location>
</feature>
<organism evidence="2 3">
    <name type="scientific">Dryococelus australis</name>
    <dbReference type="NCBI Taxonomy" id="614101"/>
    <lineage>
        <taxon>Eukaryota</taxon>
        <taxon>Metazoa</taxon>
        <taxon>Ecdysozoa</taxon>
        <taxon>Arthropoda</taxon>
        <taxon>Hexapoda</taxon>
        <taxon>Insecta</taxon>
        <taxon>Pterygota</taxon>
        <taxon>Neoptera</taxon>
        <taxon>Polyneoptera</taxon>
        <taxon>Phasmatodea</taxon>
        <taxon>Verophasmatodea</taxon>
        <taxon>Anareolatae</taxon>
        <taxon>Phasmatidae</taxon>
        <taxon>Eurycanthinae</taxon>
        <taxon>Dryococelus</taxon>
    </lineage>
</organism>
<protein>
    <submittedName>
        <fullName evidence="2">Uncharacterized protein</fullName>
    </submittedName>
</protein>
<evidence type="ECO:0000313" key="3">
    <source>
        <dbReference type="Proteomes" id="UP001159363"/>
    </source>
</evidence>
<feature type="compositionally biased region" description="Polar residues" evidence="1">
    <location>
        <begin position="461"/>
        <end position="471"/>
    </location>
</feature>
<dbReference type="EMBL" id="JARBHB010000003">
    <property type="protein sequence ID" value="KAJ8888761.1"/>
    <property type="molecule type" value="Genomic_DNA"/>
</dbReference>
<accession>A0ABQ9HWK8</accession>
<name>A0ABQ9HWK8_9NEOP</name>
<dbReference type="Proteomes" id="UP001159363">
    <property type="component" value="Chromosome 3"/>
</dbReference>
<keyword evidence="3" id="KW-1185">Reference proteome</keyword>
<evidence type="ECO:0000313" key="2">
    <source>
        <dbReference type="EMBL" id="KAJ8888761.1"/>
    </source>
</evidence>
<feature type="region of interest" description="Disordered" evidence="1">
    <location>
        <begin position="1"/>
        <end position="40"/>
    </location>
</feature>